<accession>A0ABW0U5B5</accession>
<proteinExistence type="inferred from homology"/>
<dbReference type="CDD" id="cd00635">
    <property type="entry name" value="PLPDE_III_YBL036c_like"/>
    <property type="match status" value="1"/>
</dbReference>
<dbReference type="Pfam" id="PF01168">
    <property type="entry name" value="Ala_racemase_N"/>
    <property type="match status" value="1"/>
</dbReference>
<dbReference type="SUPFAM" id="SSF51419">
    <property type="entry name" value="PLP-binding barrel"/>
    <property type="match status" value="1"/>
</dbReference>
<dbReference type="Proteomes" id="UP001596143">
    <property type="component" value="Unassembled WGS sequence"/>
</dbReference>
<dbReference type="EMBL" id="JBHSPF010000004">
    <property type="protein sequence ID" value="MFC5627444.1"/>
    <property type="molecule type" value="Genomic_DNA"/>
</dbReference>
<feature type="domain" description="Alanine racemase N-terminal" evidence="4">
    <location>
        <begin position="27"/>
        <end position="222"/>
    </location>
</feature>
<dbReference type="RefSeq" id="WP_270898379.1">
    <property type="nucleotide sequence ID" value="NZ_JBHSPF010000004.1"/>
</dbReference>
<dbReference type="PANTHER" id="PTHR10146:SF14">
    <property type="entry name" value="PYRIDOXAL PHOSPHATE HOMEOSTASIS PROTEIN"/>
    <property type="match status" value="1"/>
</dbReference>
<dbReference type="NCBIfam" id="TIGR00044">
    <property type="entry name" value="YggS family pyridoxal phosphate-dependent enzyme"/>
    <property type="match status" value="1"/>
</dbReference>
<evidence type="ECO:0000256" key="1">
    <source>
        <dbReference type="ARBA" id="ARBA00022898"/>
    </source>
</evidence>
<reference evidence="6" key="1">
    <citation type="journal article" date="2019" name="Int. J. Syst. Evol. Microbiol.">
        <title>The Global Catalogue of Microorganisms (GCM) 10K type strain sequencing project: providing services to taxonomists for standard genome sequencing and annotation.</title>
        <authorList>
            <consortium name="The Broad Institute Genomics Platform"/>
            <consortium name="The Broad Institute Genome Sequencing Center for Infectious Disease"/>
            <person name="Wu L."/>
            <person name="Ma J."/>
        </authorList>
    </citation>
    <scope>NUCLEOTIDE SEQUENCE [LARGE SCALE GENOMIC DNA]</scope>
    <source>
        <strain evidence="6">CGMCC 1.15790</strain>
    </source>
</reference>
<dbReference type="PANTHER" id="PTHR10146">
    <property type="entry name" value="PROLINE SYNTHETASE CO-TRANSCRIBED BACTERIAL HOMOLOG PROTEIN"/>
    <property type="match status" value="1"/>
</dbReference>
<evidence type="ECO:0000313" key="5">
    <source>
        <dbReference type="EMBL" id="MFC5627444.1"/>
    </source>
</evidence>
<evidence type="ECO:0000313" key="6">
    <source>
        <dbReference type="Proteomes" id="UP001596143"/>
    </source>
</evidence>
<evidence type="ECO:0000256" key="3">
    <source>
        <dbReference type="RuleBase" id="RU004514"/>
    </source>
</evidence>
<dbReference type="InterPro" id="IPR001608">
    <property type="entry name" value="Ala_racemase_N"/>
</dbReference>
<dbReference type="PIRSF" id="PIRSF004848">
    <property type="entry name" value="YBL036c_PLPDEIII"/>
    <property type="match status" value="1"/>
</dbReference>
<keyword evidence="1 2" id="KW-0663">Pyridoxal phosphate</keyword>
<comment type="caution">
    <text evidence="5">The sequence shown here is derived from an EMBL/GenBank/DDBJ whole genome shotgun (WGS) entry which is preliminary data.</text>
</comment>
<gene>
    <name evidence="5" type="ORF">ACFPTR_00850</name>
</gene>
<protein>
    <recommendedName>
        <fullName evidence="2">Pyridoxal phosphate homeostasis protein</fullName>
        <shortName evidence="2">PLP homeostasis protein</shortName>
    </recommendedName>
</protein>
<evidence type="ECO:0000259" key="4">
    <source>
        <dbReference type="Pfam" id="PF01168"/>
    </source>
</evidence>
<keyword evidence="6" id="KW-1185">Reference proteome</keyword>
<evidence type="ECO:0000256" key="2">
    <source>
        <dbReference type="HAMAP-Rule" id="MF_02087"/>
    </source>
</evidence>
<dbReference type="Gene3D" id="3.20.20.10">
    <property type="entry name" value="Alanine racemase"/>
    <property type="match status" value="1"/>
</dbReference>
<sequence length="225" mass="25478">MSVEENLQQVNQVIQSACEKVGRKKEEVTIVAVTKYVGNDKTKEVLEAGIEHIGENRVEGALEKWEAFQGQANFHFIGTLQSRKVKQVIDKYDYFHSLDRPSLAKEFQKRCPEGKKIRCFVQVNVSGEASKFGLAPEETIPFIESLKDYPAIEVIGLMTMAPFEEDPEKTRPVFRGLRELRDEVQSQRFPHAPCTELSMGMSNDYHIAVEEGATIVRLGSVLMNE</sequence>
<organism evidence="5 6">
    <name type="scientific">Aliibacillus thermotolerans</name>
    <dbReference type="NCBI Taxonomy" id="1834418"/>
    <lineage>
        <taxon>Bacteria</taxon>
        <taxon>Bacillati</taxon>
        <taxon>Bacillota</taxon>
        <taxon>Bacilli</taxon>
        <taxon>Bacillales</taxon>
        <taxon>Bacillaceae</taxon>
        <taxon>Aliibacillus</taxon>
    </lineage>
</organism>
<comment type="similarity">
    <text evidence="2 3">Belongs to the pyridoxal phosphate-binding protein YggS/PROSC family.</text>
</comment>
<dbReference type="PROSITE" id="PS01211">
    <property type="entry name" value="UPF0001"/>
    <property type="match status" value="1"/>
</dbReference>
<dbReference type="InterPro" id="IPR029066">
    <property type="entry name" value="PLP-binding_barrel"/>
</dbReference>
<feature type="modified residue" description="N6-(pyridoxal phosphate)lysine" evidence="2">
    <location>
        <position position="35"/>
    </location>
</feature>
<comment type="function">
    <text evidence="2">Pyridoxal 5'-phosphate (PLP)-binding protein, which is involved in PLP homeostasis.</text>
</comment>
<dbReference type="InterPro" id="IPR011078">
    <property type="entry name" value="PyrdxlP_homeostasis"/>
</dbReference>
<name>A0ABW0U5B5_9BACI</name>
<dbReference type="HAMAP" id="MF_02087">
    <property type="entry name" value="PLP_homeostasis"/>
    <property type="match status" value="1"/>
</dbReference>